<protein>
    <recommendedName>
        <fullName evidence="4">RNA-binding protein</fullName>
    </recommendedName>
</protein>
<feature type="compositionally biased region" description="Basic and acidic residues" evidence="1">
    <location>
        <begin position="852"/>
        <end position="866"/>
    </location>
</feature>
<evidence type="ECO:0000256" key="1">
    <source>
        <dbReference type="SAM" id="MobiDB-lite"/>
    </source>
</evidence>
<feature type="region of interest" description="Disordered" evidence="1">
    <location>
        <begin position="801"/>
        <end position="866"/>
    </location>
</feature>
<feature type="compositionally biased region" description="Low complexity" evidence="1">
    <location>
        <begin position="1167"/>
        <end position="1186"/>
    </location>
</feature>
<keyword evidence="3" id="KW-1185">Reference proteome</keyword>
<feature type="compositionally biased region" description="Basic residues" evidence="1">
    <location>
        <begin position="590"/>
        <end position="599"/>
    </location>
</feature>
<reference evidence="2" key="1">
    <citation type="submission" date="2014-01" db="EMBL/GenBank/DDBJ databases">
        <authorList>
            <person name="Aslett M."/>
        </authorList>
    </citation>
    <scope>NUCLEOTIDE SEQUENCE</scope>
    <source>
        <strain evidence="2">CDC</strain>
    </source>
</reference>
<name>A0A060RW87_PLARE</name>
<feature type="region of interest" description="Disordered" evidence="1">
    <location>
        <begin position="586"/>
        <end position="610"/>
    </location>
</feature>
<accession>A0A060RW87</accession>
<sequence length="1339" mass="159575">MKITILPFFVKISLFLFFFVHKNFIYSYKINGGFLKCEKYNKGGMLLRSSLEEEKNVYTSDIMLKKNESVGKNKRKIRYSFSPIKTNTLINIKKKIALNERRSNFVKNKKYNSMRCGVERKKIRGAPKKDIHKLLMDDINKERMKEKIYSIKNIDNDNNDMKIIDDDNVNILPLPVEKNMEGYNCLILCKGLPFHVDNSQIIEFFKPYKIIEKYIIFMRDKKGHFFGDILVRFINKEQKYLALKNKNYKFLLHRYIQLYNVNEEHYEEYYNIGYKNPPAYKNYVPIKNIILPNTIEDTTNYTLHDNERMYNYNGNNNNYHLVDDHIHSFNYNQDDDEETKELREKVNVNGIMLKNLYTGRKLRGRITSVHSYGAFLDCNVYIKNQDNRYKKILALLHKNKLTLNVGLSSDFSSEKENKELILQKNMNIIVYVDKIIKRELPSEKEKINNENIYNKMINRTINENPHNNNNNKDVNSSNCSKEKDNNFIFFNLTLDSSITEEKINWLQNLKFKKDSINQQILLNNQKVNQANKTDMNKIHNNHNNNEILHCESNNDNILDPSYKNEIGNNQIANIDNHNVENYYQEDNQKKQNKQNKQKFKSSLIDKPNSNSNDNIIINNCNIIRKNRATKVFLMNNKMGNNHYINEKKNYFYNNTFKEKCSFGKNCNMIFQNKNIETENTNKKEDENIGGEVKKKKKEKKKKKKKLEHNKLNDNNIETVDEFDDLFDVFINDQDGNNIEKDETIIDTDDVVGNINGDINNNNDNNNNNNDENNDDDKNKDGDYYRDEMKCILKNIYSHKETNDNKKNSFSDAKEIKPMKNYDSNKIQKYIQTSNNNDNNNDDNNNDNNNDDNNNKSKPYDDEKGNVSKLEKCKSFERLSDREKWKSDIRREESLYYTKLFKCNEDINDYYSTNNKKEIENDNLSYEDNNEKDEMLDNNMMFNAKLNKCNNELNYKFNDNVNNINNNNNNNNSFDFSSFSDMSIEQLKEEIFKRKYLLPIDVTHENLKSRLIQICICENNKLKFDNFPVIRYYLYDVHFSIEEIKMIILTNKKFLNKSNINKCFLDSLNLNELKYLLHKSMENFRLWEPDDNIKRKILNMNKDLLLKQNLNNTDHIDERNLLILWNDFKDFMLNFIYTIDESSDPLENIKNINMDTLQSPRLKNDKTYNNNNNNNSNNNSNNNNSRCFYNNSYNNNYIYRMKKLEKENFFLKNNQPLINQIENQLNTKNHENKDAFENAWIKLNEINKENEQDLPHRIDVKKAMAILNDRSLLKKMKKSIDDVSDEYGNRDYINKVIRYILKHKNYFNEELNEEKLKSMSYDELLILLDKLPLELIEELL</sequence>
<dbReference type="PhylomeDB" id="A0A060RW87"/>
<feature type="region of interest" description="Disordered" evidence="1">
    <location>
        <begin position="1156"/>
        <end position="1186"/>
    </location>
</feature>
<evidence type="ECO:0008006" key="4">
    <source>
        <dbReference type="Google" id="ProtNLM"/>
    </source>
</evidence>
<evidence type="ECO:0000313" key="2">
    <source>
        <dbReference type="EMBL" id="CDO65717.1"/>
    </source>
</evidence>
<feature type="region of interest" description="Disordered" evidence="1">
    <location>
        <begin position="755"/>
        <end position="782"/>
    </location>
</feature>
<feature type="compositionally biased region" description="Polar residues" evidence="1">
    <location>
        <begin position="821"/>
        <end position="833"/>
    </location>
</feature>
<dbReference type="SUPFAM" id="SSF54928">
    <property type="entry name" value="RNA-binding domain, RBD"/>
    <property type="match status" value="1"/>
</dbReference>
<dbReference type="VEuPathDB" id="PlasmoDB:PRG01_1247700"/>
<dbReference type="CDD" id="cd12254">
    <property type="entry name" value="RRM_hnRNPH_ESRPs_RBM12_like"/>
    <property type="match status" value="1"/>
</dbReference>
<dbReference type="GO" id="GO:0003676">
    <property type="term" value="F:nucleic acid binding"/>
    <property type="evidence" value="ECO:0007669"/>
    <property type="project" value="InterPro"/>
</dbReference>
<reference evidence="2" key="2">
    <citation type="submission" date="2014-05" db="EMBL/GenBank/DDBJ databases">
        <title>The genome sequences of chimpanzee malaria parasites reveal the path to human adaptation.</title>
        <authorList>
            <person name="Otto T.D."/>
            <person name="Rayner J.C."/>
            <person name="Boehme U."/>
            <person name="Pain A."/>
            <person name="Spottiswoode N."/>
            <person name="Sanders M."/>
            <person name="Quail M."/>
            <person name="Ollomo B."/>
            <person name="Renaud F."/>
            <person name="Thomas A.W."/>
            <person name="Prugnolle F."/>
            <person name="Conway D.J."/>
            <person name="Newbold C."/>
            <person name="Berriman M."/>
        </authorList>
    </citation>
    <scope>NUCLEOTIDE SEQUENCE [LARGE SCALE GENOMIC DNA]</scope>
    <source>
        <strain evidence="2">CDC</strain>
    </source>
</reference>
<dbReference type="Gene3D" id="3.30.70.330">
    <property type="match status" value="1"/>
</dbReference>
<feature type="compositionally biased region" description="Low complexity" evidence="1">
    <location>
        <begin position="755"/>
        <end position="770"/>
    </location>
</feature>
<gene>
    <name evidence="2" type="ORF">PRCDC_1243800</name>
</gene>
<evidence type="ECO:0000313" key="3">
    <source>
        <dbReference type="Proteomes" id="UP000027581"/>
    </source>
</evidence>
<dbReference type="EMBL" id="HG810773">
    <property type="protein sequence ID" value="CDO65717.1"/>
    <property type="molecule type" value="Genomic_DNA"/>
</dbReference>
<dbReference type="InterPro" id="IPR035979">
    <property type="entry name" value="RBD_domain_sf"/>
</dbReference>
<dbReference type="Proteomes" id="UP000027581">
    <property type="component" value="Unassembled WGS sequence"/>
</dbReference>
<dbReference type="InterPro" id="IPR012677">
    <property type="entry name" value="Nucleotide-bd_a/b_plait_sf"/>
</dbReference>
<dbReference type="VEuPathDB" id="PlasmoDB:PRCDC_1243800"/>
<organism evidence="2 3">
    <name type="scientific">Plasmodium reichenowi</name>
    <dbReference type="NCBI Taxonomy" id="5854"/>
    <lineage>
        <taxon>Eukaryota</taxon>
        <taxon>Sar</taxon>
        <taxon>Alveolata</taxon>
        <taxon>Apicomplexa</taxon>
        <taxon>Aconoidasida</taxon>
        <taxon>Haemosporida</taxon>
        <taxon>Plasmodiidae</taxon>
        <taxon>Plasmodium</taxon>
        <taxon>Plasmodium (Laverania)</taxon>
    </lineage>
</organism>
<proteinExistence type="predicted"/>
<feature type="compositionally biased region" description="Basic and acidic residues" evidence="1">
    <location>
        <begin position="801"/>
        <end position="819"/>
    </location>
</feature>